<dbReference type="PANTHER" id="PTHR42951">
    <property type="entry name" value="METALLO-BETA-LACTAMASE DOMAIN-CONTAINING"/>
    <property type="match status" value="1"/>
</dbReference>
<dbReference type="GO" id="GO:0046677">
    <property type="term" value="P:response to antibiotic"/>
    <property type="evidence" value="ECO:0007669"/>
    <property type="project" value="UniProtKB-KW"/>
</dbReference>
<evidence type="ECO:0000256" key="11">
    <source>
        <dbReference type="ARBA" id="ARBA00022833"/>
    </source>
</evidence>
<dbReference type="InterPro" id="IPR001279">
    <property type="entry name" value="Metallo-B-lactamas"/>
</dbReference>
<dbReference type="STRING" id="414048.SAMN04489864_103362"/>
<comment type="catalytic activity">
    <reaction evidence="1">
        <text>a beta-lactam + H2O = a substituted beta-amino acid</text>
        <dbReference type="Rhea" id="RHEA:20401"/>
        <dbReference type="ChEBI" id="CHEBI:15377"/>
        <dbReference type="ChEBI" id="CHEBI:35627"/>
        <dbReference type="ChEBI" id="CHEBI:140347"/>
        <dbReference type="EC" id="3.5.2.6"/>
    </reaction>
</comment>
<dbReference type="NCBIfam" id="NF033088">
    <property type="entry name" value="bla_subclass_B1"/>
    <property type="match status" value="1"/>
</dbReference>
<dbReference type="GO" id="GO:0042597">
    <property type="term" value="C:periplasmic space"/>
    <property type="evidence" value="ECO:0007669"/>
    <property type="project" value="UniProtKB-SubCell"/>
</dbReference>
<evidence type="ECO:0000256" key="3">
    <source>
        <dbReference type="ARBA" id="ARBA00004418"/>
    </source>
</evidence>
<dbReference type="InterPro" id="IPR001018">
    <property type="entry name" value="Beta-lactamase_class-B_CS"/>
</dbReference>
<dbReference type="InterPro" id="IPR036866">
    <property type="entry name" value="RibonucZ/Hydroxyglut_hydro"/>
</dbReference>
<evidence type="ECO:0000256" key="5">
    <source>
        <dbReference type="ARBA" id="ARBA00011245"/>
    </source>
</evidence>
<comment type="similarity">
    <text evidence="4">Belongs to the metallo-beta-lactamase superfamily. Class-B beta-lactamase family.</text>
</comment>
<evidence type="ECO:0000256" key="10">
    <source>
        <dbReference type="ARBA" id="ARBA00022801"/>
    </source>
</evidence>
<dbReference type="NCBIfam" id="NF012229">
    <property type="entry name" value="bla_class_B_core"/>
    <property type="match status" value="1"/>
</dbReference>
<gene>
    <name evidence="14" type="ORF">SAMN04489864_103362</name>
</gene>
<keyword evidence="8" id="KW-0732">Signal</keyword>
<keyword evidence="9" id="KW-0574">Periplasm</keyword>
<evidence type="ECO:0000256" key="4">
    <source>
        <dbReference type="ARBA" id="ARBA00005250"/>
    </source>
</evidence>
<dbReference type="EC" id="3.5.2.6" evidence="6"/>
<dbReference type="PROSITE" id="PS00744">
    <property type="entry name" value="BETA_LACTAMASE_B_2"/>
    <property type="match status" value="1"/>
</dbReference>
<evidence type="ECO:0000259" key="13">
    <source>
        <dbReference type="SMART" id="SM00849"/>
    </source>
</evidence>
<name>A0A1I2W4D2_9SPHI</name>
<evidence type="ECO:0000256" key="9">
    <source>
        <dbReference type="ARBA" id="ARBA00022764"/>
    </source>
</evidence>
<keyword evidence="15" id="KW-1185">Reference proteome</keyword>
<reference evidence="14 15" key="1">
    <citation type="submission" date="2016-10" db="EMBL/GenBank/DDBJ databases">
        <authorList>
            <person name="de Groot N.N."/>
        </authorList>
    </citation>
    <scope>NUCLEOTIDE SEQUENCE [LARGE SCALE GENOMIC DNA]</scope>
    <source>
        <strain evidence="14 15">DSM 18684</strain>
    </source>
</reference>
<dbReference type="OrthoDB" id="9769598at2"/>
<comment type="subunit">
    <text evidence="5">Monomer.</text>
</comment>
<dbReference type="Gene3D" id="3.60.15.10">
    <property type="entry name" value="Ribonuclease Z/Hydroxyacylglutathione hydrolase-like"/>
    <property type="match status" value="1"/>
</dbReference>
<evidence type="ECO:0000256" key="6">
    <source>
        <dbReference type="ARBA" id="ARBA00012865"/>
    </source>
</evidence>
<dbReference type="GO" id="GO:0008800">
    <property type="term" value="F:beta-lactamase activity"/>
    <property type="evidence" value="ECO:0007669"/>
    <property type="project" value="UniProtKB-EC"/>
</dbReference>
<dbReference type="RefSeq" id="WP_090992861.1">
    <property type="nucleotide sequence ID" value="NZ_FOPP01000003.1"/>
</dbReference>
<dbReference type="GO" id="GO:0008270">
    <property type="term" value="F:zinc ion binding"/>
    <property type="evidence" value="ECO:0007669"/>
    <property type="project" value="InterPro"/>
</dbReference>
<comment type="subcellular location">
    <subcellularLocation>
        <location evidence="3">Periplasm</location>
    </subcellularLocation>
</comment>
<dbReference type="InterPro" id="IPR058199">
    <property type="entry name" value="BlaB//VIM/IMP-1"/>
</dbReference>
<dbReference type="NCBIfam" id="NF012146">
    <property type="entry name" value="blaB-IND-MUS"/>
    <property type="match status" value="1"/>
</dbReference>
<evidence type="ECO:0000313" key="14">
    <source>
        <dbReference type="EMBL" id="SFG94381.1"/>
    </source>
</evidence>
<dbReference type="AlphaFoldDB" id="A0A1I2W4D2"/>
<evidence type="ECO:0000256" key="8">
    <source>
        <dbReference type="ARBA" id="ARBA00022729"/>
    </source>
</evidence>
<evidence type="ECO:0000313" key="15">
    <source>
        <dbReference type="Proteomes" id="UP000199666"/>
    </source>
</evidence>
<keyword evidence="12" id="KW-0046">Antibiotic resistance</keyword>
<dbReference type="Proteomes" id="UP000199666">
    <property type="component" value="Unassembled WGS sequence"/>
</dbReference>
<evidence type="ECO:0000256" key="12">
    <source>
        <dbReference type="ARBA" id="ARBA00023251"/>
    </source>
</evidence>
<proteinExistence type="inferred from homology"/>
<dbReference type="Pfam" id="PF00753">
    <property type="entry name" value="Lactamase_B"/>
    <property type="match status" value="1"/>
</dbReference>
<feature type="domain" description="Metallo-beta-lactamase" evidence="13">
    <location>
        <begin position="46"/>
        <end position="215"/>
    </location>
</feature>
<dbReference type="PANTHER" id="PTHR42951:SF4">
    <property type="entry name" value="ACYL-COENZYME A THIOESTERASE MBLAC2"/>
    <property type="match status" value="1"/>
</dbReference>
<keyword evidence="10" id="KW-0378">Hydrolase</keyword>
<organism evidence="14 15">
    <name type="scientific">Pedobacter insulae</name>
    <dbReference type="NCBI Taxonomy" id="414048"/>
    <lineage>
        <taxon>Bacteria</taxon>
        <taxon>Pseudomonadati</taxon>
        <taxon>Bacteroidota</taxon>
        <taxon>Sphingobacteriia</taxon>
        <taxon>Sphingobacteriales</taxon>
        <taxon>Sphingobacteriaceae</taxon>
        <taxon>Pedobacter</taxon>
    </lineage>
</organism>
<dbReference type="SMART" id="SM00849">
    <property type="entry name" value="Lactamase_B"/>
    <property type="match status" value="1"/>
</dbReference>
<evidence type="ECO:0000256" key="2">
    <source>
        <dbReference type="ARBA" id="ARBA00001947"/>
    </source>
</evidence>
<accession>A0A1I2W4D2</accession>
<dbReference type="EMBL" id="FOPP01000003">
    <property type="protein sequence ID" value="SFG94381.1"/>
    <property type="molecule type" value="Genomic_DNA"/>
</dbReference>
<keyword evidence="11" id="KW-0862">Zinc</keyword>
<comment type="cofactor">
    <cofactor evidence="2">
        <name>Zn(2+)</name>
        <dbReference type="ChEBI" id="CHEBI:29105"/>
    </cofactor>
</comment>
<protein>
    <recommendedName>
        <fullName evidence="6">beta-lactamase</fullName>
        <ecNumber evidence="6">3.5.2.6</ecNumber>
    </recommendedName>
</protein>
<dbReference type="InterPro" id="IPR050855">
    <property type="entry name" value="NDM-1-like"/>
</dbReference>
<sequence>MRISLFIFLFLLSFSVGAQKLEILPINKSLYVYTTYHSYEGEQVSANSMYLVTTKGVILFDTPWDQTQNQPLLDSIEKKHGKKVIKVFATHSHEDRAGGFAFFNAKGIATYASKQTNEILRSSNKPTALNTFETGELFKVGEELFQVAYFGAGHTKDNLVIWFPKYKVLDGGCLVKSAVAETLGFIGEADLEAWPKTISAIKNKYKKINLVIAGHDNWKTQGALDKTLALLKRNKN</sequence>
<dbReference type="SUPFAM" id="SSF56281">
    <property type="entry name" value="Metallo-hydrolase/oxidoreductase"/>
    <property type="match status" value="1"/>
</dbReference>
<evidence type="ECO:0000256" key="7">
    <source>
        <dbReference type="ARBA" id="ARBA00022723"/>
    </source>
</evidence>
<evidence type="ECO:0000256" key="1">
    <source>
        <dbReference type="ARBA" id="ARBA00001526"/>
    </source>
</evidence>
<dbReference type="GO" id="GO:0017001">
    <property type="term" value="P:antibiotic catabolic process"/>
    <property type="evidence" value="ECO:0007669"/>
    <property type="project" value="InterPro"/>
</dbReference>
<keyword evidence="7" id="KW-0479">Metal-binding</keyword>